<dbReference type="STRING" id="1921764.BSR28_05670"/>
<dbReference type="SUPFAM" id="SSF55486">
    <property type="entry name" value="Metalloproteases ('zincins'), catalytic domain"/>
    <property type="match status" value="2"/>
</dbReference>
<comment type="caution">
    <text evidence="2">The sequence shown here is derived from an EMBL/GenBank/DDBJ whole genome shotgun (WGS) entry which is preliminary data.</text>
</comment>
<dbReference type="Pfam" id="PF10103">
    <property type="entry name" value="Zincin_2"/>
    <property type="match status" value="1"/>
</dbReference>
<feature type="region of interest" description="Disordered" evidence="1">
    <location>
        <begin position="242"/>
        <end position="263"/>
    </location>
</feature>
<keyword evidence="3" id="KW-1185">Reference proteome</keyword>
<dbReference type="RefSeq" id="WP_073709338.1">
    <property type="nucleotide sequence ID" value="NZ_MQSV01000003.1"/>
</dbReference>
<dbReference type="InterPro" id="IPR042271">
    <property type="entry name" value="Zinicin_2_N"/>
</dbReference>
<proteinExistence type="predicted"/>
<sequence length="385" mass="40985">MFSTWADATKLAAKLVLPGPAVSRSRARSTVNLIAAAQEPAYQLAANLTGLPAPILQDVKVTSVDRPGWIKALGETLETFVAATNAAQSESDASALGSPLRVLAVSATMNALATRLYGHYDPISRQIFAVAPNIYAAERASRLDSIDFRCWVVLRSALYALQFEAAPWLVDYLQDQIDAVLQGARAHSLADLSLPGLLQALRNVDLAPEDAPQAPPVPPSTLGRVRGPRGYTLTLPETAEGEVAANGPSPVAPGAVEKPGKPAVAEADPGEALAKLARLAGLMDAYQRVALEDIQPLHLPSIAQIRIHTALAPSPTALLIRTWGRALGLAPVRFNAAQARRFLRYIKQQGGKGLLNLIFVSPENLPTSAELADPNLWISRVQGRI</sequence>
<reference evidence="2 3" key="1">
    <citation type="submission" date="2016-11" db="EMBL/GenBank/DDBJ databases">
        <title>Actinomyces gypaetusis sp. nov. isolated from the vulture Gypaetus barbatus in Qinghai Tibet Plateau China.</title>
        <authorList>
            <person name="Meng X."/>
        </authorList>
    </citation>
    <scope>NUCLEOTIDE SEQUENCE [LARGE SCALE GENOMIC DNA]</scope>
    <source>
        <strain evidence="2 3">VUL4_2</strain>
    </source>
</reference>
<dbReference type="InterPro" id="IPR018766">
    <property type="entry name" value="Zinicin_2"/>
</dbReference>
<dbReference type="EMBL" id="MQSV01000003">
    <property type="protein sequence ID" value="OKL47979.1"/>
    <property type="molecule type" value="Genomic_DNA"/>
</dbReference>
<gene>
    <name evidence="2" type="ORF">BSR29_05730</name>
</gene>
<evidence type="ECO:0000256" key="1">
    <source>
        <dbReference type="SAM" id="MobiDB-lite"/>
    </source>
</evidence>
<dbReference type="AlphaFoldDB" id="A0A1Q5PLQ4"/>
<dbReference type="OrthoDB" id="142939at2"/>
<organism evidence="2 3">
    <name type="scientific">Boudabousia liubingyangii</name>
    <dbReference type="NCBI Taxonomy" id="1921764"/>
    <lineage>
        <taxon>Bacteria</taxon>
        <taxon>Bacillati</taxon>
        <taxon>Actinomycetota</taxon>
        <taxon>Actinomycetes</taxon>
        <taxon>Actinomycetales</taxon>
        <taxon>Actinomycetaceae</taxon>
        <taxon>Boudabousia</taxon>
    </lineage>
</organism>
<evidence type="ECO:0000313" key="3">
    <source>
        <dbReference type="Proteomes" id="UP000186785"/>
    </source>
</evidence>
<protein>
    <submittedName>
        <fullName evidence="2">Uncharacterized protein</fullName>
    </submittedName>
</protein>
<dbReference type="Gene3D" id="1.20.150.30">
    <property type="entry name" value="Zincin-like metallopeptidase, N-terminal domain"/>
    <property type="match status" value="1"/>
</dbReference>
<dbReference type="PANTHER" id="PTHR39420:SF1">
    <property type="entry name" value="HYDROLASE"/>
    <property type="match status" value="1"/>
</dbReference>
<dbReference type="Proteomes" id="UP000186785">
    <property type="component" value="Unassembled WGS sequence"/>
</dbReference>
<name>A0A1Q5PLQ4_9ACTO</name>
<evidence type="ECO:0000313" key="2">
    <source>
        <dbReference type="EMBL" id="OKL47979.1"/>
    </source>
</evidence>
<accession>A0A1Q5PLQ4</accession>
<dbReference type="PANTHER" id="PTHR39420">
    <property type="match status" value="1"/>
</dbReference>